<keyword evidence="4" id="KW-1185">Reference proteome</keyword>
<sequence>MKLFAATVAAAVAQGFKRSSQQIEETFVIVPEGYGGSFEGFNATQVVLENAEDDLFREFEDEFYAVDIDQMSRSQFTEEEKKMIRKFKLIKNMIVYLQQIKLFGKFCFYGCYCFAKGPRNLLVPGGNTAPMDGADSACKRHLQCNECSKLDFGETCSATDPYNFIAKQDEVTGIAWIQCVDEEGSCARALCECDKALAYDLSDAEREWNILHHAKWGNFDLEMNCVRVGGGGADRGERFNEPSAMECCGKYPRRYPFRADDGYGNIKQCCVSDTGYGKSYNPMRLECCARDGSLKGIGSCDE</sequence>
<dbReference type="SMART" id="SM00085">
    <property type="entry name" value="PA2c"/>
    <property type="match status" value="1"/>
</dbReference>
<dbReference type="EMBL" id="OU015567">
    <property type="protein sequence ID" value="CAG5109917.1"/>
    <property type="molecule type" value="Genomic_DNA"/>
</dbReference>
<evidence type="ECO:0000313" key="3">
    <source>
        <dbReference type="EMBL" id="CAG5109917.1"/>
    </source>
</evidence>
<dbReference type="SUPFAM" id="SSF48619">
    <property type="entry name" value="Phospholipase A2, PLA2"/>
    <property type="match status" value="1"/>
</dbReference>
<protein>
    <submittedName>
        <fullName evidence="3">Oidioi.mRNA.OKI2018_I69.chr2.g4386.t1.cds</fullName>
    </submittedName>
</protein>
<name>A0ABN7SX58_OIKDI</name>
<comment type="similarity">
    <text evidence="1">Belongs to the phospholipase A2 family.</text>
</comment>
<evidence type="ECO:0000256" key="1">
    <source>
        <dbReference type="RuleBase" id="RU003654"/>
    </source>
</evidence>
<organism evidence="3 4">
    <name type="scientific">Oikopleura dioica</name>
    <name type="common">Tunicate</name>
    <dbReference type="NCBI Taxonomy" id="34765"/>
    <lineage>
        <taxon>Eukaryota</taxon>
        <taxon>Metazoa</taxon>
        <taxon>Chordata</taxon>
        <taxon>Tunicata</taxon>
        <taxon>Appendicularia</taxon>
        <taxon>Copelata</taxon>
        <taxon>Oikopleuridae</taxon>
        <taxon>Oikopleura</taxon>
    </lineage>
</organism>
<dbReference type="Gene3D" id="1.20.90.10">
    <property type="entry name" value="Phospholipase A2 domain"/>
    <property type="match status" value="1"/>
</dbReference>
<dbReference type="Pfam" id="PF00068">
    <property type="entry name" value="Phospholip_A2_1"/>
    <property type="match status" value="1"/>
</dbReference>
<evidence type="ECO:0000259" key="2">
    <source>
        <dbReference type="SMART" id="SM00085"/>
    </source>
</evidence>
<evidence type="ECO:0000313" key="4">
    <source>
        <dbReference type="Proteomes" id="UP001158576"/>
    </source>
</evidence>
<accession>A0ABN7SX58</accession>
<dbReference type="InterPro" id="IPR016090">
    <property type="entry name" value="PLA2-like_dom"/>
</dbReference>
<reference evidence="3 4" key="1">
    <citation type="submission" date="2021-04" db="EMBL/GenBank/DDBJ databases">
        <authorList>
            <person name="Bliznina A."/>
        </authorList>
    </citation>
    <scope>NUCLEOTIDE SEQUENCE [LARGE SCALE GENOMIC DNA]</scope>
</reference>
<proteinExistence type="inferred from homology"/>
<dbReference type="InterPro" id="IPR036444">
    <property type="entry name" value="PLipase_A2_dom_sf"/>
</dbReference>
<dbReference type="Proteomes" id="UP001158576">
    <property type="component" value="Chromosome 2"/>
</dbReference>
<feature type="domain" description="Phospholipase A2-like central" evidence="2">
    <location>
        <begin position="86"/>
        <end position="226"/>
    </location>
</feature>
<gene>
    <name evidence="3" type="ORF">OKIOD_LOCUS13151</name>
</gene>